<name>F4A357_MAHA5</name>
<evidence type="ECO:0000313" key="3">
    <source>
        <dbReference type="Proteomes" id="UP000008457"/>
    </source>
</evidence>
<keyword evidence="1" id="KW-0472">Membrane</keyword>
<reference evidence="3" key="1">
    <citation type="submission" date="2010-11" db="EMBL/GenBank/DDBJ databases">
        <title>The complete genome of Mahella australiensis DSM 15567.</title>
        <authorList>
            <consortium name="US DOE Joint Genome Institute (JGI-PGF)"/>
            <person name="Lucas S."/>
            <person name="Copeland A."/>
            <person name="Lapidus A."/>
            <person name="Bruce D."/>
            <person name="Goodwin L."/>
            <person name="Pitluck S."/>
            <person name="Kyrpides N."/>
            <person name="Mavromatis K."/>
            <person name="Pagani I."/>
            <person name="Ivanova N."/>
            <person name="Teshima H."/>
            <person name="Brettin T."/>
            <person name="Detter J.C."/>
            <person name="Han C."/>
            <person name="Tapia R."/>
            <person name="Land M."/>
            <person name="Hauser L."/>
            <person name="Markowitz V."/>
            <person name="Cheng J.-F."/>
            <person name="Hugenholtz P."/>
            <person name="Woyke T."/>
            <person name="Wu D."/>
            <person name="Spring S."/>
            <person name="Pukall R."/>
            <person name="Steenblock K."/>
            <person name="Schneider S."/>
            <person name="Klenk H.-P."/>
            <person name="Eisen J.A."/>
        </authorList>
    </citation>
    <scope>NUCLEOTIDE SEQUENCE [LARGE SCALE GENOMIC DNA]</scope>
    <source>
        <strain evidence="3">DSM 15567 / CIP 107919 / 50-1 BON</strain>
    </source>
</reference>
<evidence type="ECO:0000313" key="2">
    <source>
        <dbReference type="EMBL" id="AEE96290.1"/>
    </source>
</evidence>
<dbReference type="STRING" id="697281.Mahau_1092"/>
<organism evidence="2 3">
    <name type="scientific">Mahella australiensis (strain DSM 15567 / CIP 107919 / 50-1 BON)</name>
    <dbReference type="NCBI Taxonomy" id="697281"/>
    <lineage>
        <taxon>Bacteria</taxon>
        <taxon>Bacillati</taxon>
        <taxon>Bacillota</taxon>
        <taxon>Clostridia</taxon>
        <taxon>Thermoanaerobacterales</taxon>
        <taxon>Thermoanaerobacterales Family IV. Incertae Sedis</taxon>
        <taxon>Mahella</taxon>
    </lineage>
</organism>
<dbReference type="HOGENOM" id="CLU_050521_1_0_9"/>
<feature type="transmembrane region" description="Helical" evidence="1">
    <location>
        <begin position="90"/>
        <end position="111"/>
    </location>
</feature>
<gene>
    <name evidence="2" type="ordered locus">Mahau_1092</name>
</gene>
<evidence type="ECO:0000256" key="1">
    <source>
        <dbReference type="SAM" id="Phobius"/>
    </source>
</evidence>
<sequence>MFVSAIWHYIFGYVIIRVEGMSLEKFINLCLQRGIHLWDVRRQSYSVLKARISIKGLKQLISISYITHCRIEVLSKRGLPFLFSRLKRRYMFIAGFILFFVIIYILSSFIWTVEISGNARVSGQRILEELADSGLKPGIRREGLSINDIENDMLIKMPELSWIGIELRGTKAIVRIVEAVMPPERIDIDQPCDIIASKDGVISKITVMQGQSVVKVGQTVKKGQLLITGVIEKEGMDTRYVHAMGEVLARRWYEGHAKASIVSVRKKRTGSVMSKKYMIIGKRKINISDPDITYSSYDKIEVVNISLDKIGIPMKMITEKYYETIEETSTQDIEAVQKKVQQLAIEDAKKNLPQEVKEIADETVTFSMDDDGTIHADALLEVIERIDQEQAIEIPIEEENNSGNTAKR</sequence>
<dbReference type="Pfam" id="PF06898">
    <property type="entry name" value="YqfD"/>
    <property type="match status" value="1"/>
</dbReference>
<dbReference type="KEGG" id="mas:Mahau_1092"/>
<accession>F4A357</accession>
<dbReference type="InterPro" id="IPR010690">
    <property type="entry name" value="YqfD"/>
</dbReference>
<dbReference type="RefSeq" id="WP_013780720.1">
    <property type="nucleotide sequence ID" value="NC_015520.1"/>
</dbReference>
<protein>
    <submittedName>
        <fullName evidence="2">Sporulation protein YqfD</fullName>
    </submittedName>
</protein>
<keyword evidence="1" id="KW-1133">Transmembrane helix</keyword>
<dbReference type="PIRSF" id="PIRSF029895">
    <property type="entry name" value="SpoIV"/>
    <property type="match status" value="1"/>
</dbReference>
<proteinExistence type="predicted"/>
<dbReference type="OrthoDB" id="1640349at2"/>
<keyword evidence="1" id="KW-0812">Transmembrane</keyword>
<keyword evidence="3" id="KW-1185">Reference proteome</keyword>
<dbReference type="EMBL" id="CP002360">
    <property type="protein sequence ID" value="AEE96290.1"/>
    <property type="molecule type" value="Genomic_DNA"/>
</dbReference>
<dbReference type="AlphaFoldDB" id="F4A357"/>
<reference evidence="2 3" key="2">
    <citation type="journal article" date="2011" name="Stand. Genomic Sci.">
        <title>Complete genome sequence of Mahella australiensis type strain (50-1 BON).</title>
        <authorList>
            <person name="Sikorski J."/>
            <person name="Teshima H."/>
            <person name="Nolan M."/>
            <person name="Lucas S."/>
            <person name="Hammon N."/>
            <person name="Deshpande S."/>
            <person name="Cheng J.F."/>
            <person name="Pitluck S."/>
            <person name="Liolios K."/>
            <person name="Pagani I."/>
            <person name="Ivanova N."/>
            <person name="Huntemann M."/>
            <person name="Mavromatis K."/>
            <person name="Ovchinikova G."/>
            <person name="Pati A."/>
            <person name="Tapia R."/>
            <person name="Han C."/>
            <person name="Goodwin L."/>
            <person name="Chen A."/>
            <person name="Palaniappan K."/>
            <person name="Land M."/>
            <person name="Hauser L."/>
            <person name="Ngatchou-Djao O.D."/>
            <person name="Rohde M."/>
            <person name="Pukall R."/>
            <person name="Spring S."/>
            <person name="Abt B."/>
            <person name="Goker M."/>
            <person name="Detter J.C."/>
            <person name="Woyke T."/>
            <person name="Bristow J."/>
            <person name="Markowitz V."/>
            <person name="Hugenholtz P."/>
            <person name="Eisen J.A."/>
            <person name="Kyrpides N.C."/>
            <person name="Klenk H.P."/>
            <person name="Lapidus A."/>
        </authorList>
    </citation>
    <scope>NUCLEOTIDE SEQUENCE [LARGE SCALE GENOMIC DNA]</scope>
    <source>
        <strain evidence="3">DSM 15567 / CIP 107919 / 50-1 BON</strain>
    </source>
</reference>
<dbReference type="eggNOG" id="COG0561">
    <property type="taxonomic scope" value="Bacteria"/>
</dbReference>
<dbReference type="Proteomes" id="UP000008457">
    <property type="component" value="Chromosome"/>
</dbReference>
<dbReference type="NCBIfam" id="TIGR02876">
    <property type="entry name" value="spore_yqfD"/>
    <property type="match status" value="1"/>
</dbReference>